<dbReference type="Pfam" id="PF00754">
    <property type="entry name" value="F5_F8_type_C"/>
    <property type="match status" value="1"/>
</dbReference>
<reference evidence="4 5" key="1">
    <citation type="journal article" date="2014" name="Genome Announc.">
        <title>Draft Genome Sequence of Bacteroides reticulotermitis Strain JCM 10512T, Isolated from the Gut of a Termite.</title>
        <authorList>
            <person name="Yuki M."/>
            <person name="Oshima K."/>
            <person name="Suda W."/>
            <person name="Sakamoto M."/>
            <person name="Iida T."/>
            <person name="Hattori M."/>
            <person name="Ohkuma M."/>
        </authorList>
    </citation>
    <scope>NUCLEOTIDE SEQUENCE [LARGE SCALE GENOMIC DNA]</scope>
    <source>
        <strain evidence="4 5">JCM 10512</strain>
    </source>
</reference>
<dbReference type="InterPro" id="IPR008979">
    <property type="entry name" value="Galactose-bd-like_sf"/>
</dbReference>
<proteinExistence type="predicted"/>
<organism evidence="4 5">
    <name type="scientific">Bacteroides reticulotermitis JCM 10512</name>
    <dbReference type="NCBI Taxonomy" id="1445607"/>
    <lineage>
        <taxon>Bacteria</taxon>
        <taxon>Pseudomonadati</taxon>
        <taxon>Bacteroidota</taxon>
        <taxon>Bacteroidia</taxon>
        <taxon>Bacteroidales</taxon>
        <taxon>Bacteroidaceae</taxon>
        <taxon>Bacteroides</taxon>
    </lineage>
</organism>
<dbReference type="PROSITE" id="PS51257">
    <property type="entry name" value="PROKAR_LIPOPROTEIN"/>
    <property type="match status" value="1"/>
</dbReference>
<accession>W4UQS2</accession>
<feature type="domain" description="BT-3987-like N-terminal" evidence="3">
    <location>
        <begin position="42"/>
        <end position="163"/>
    </location>
</feature>
<sequence>MKRIDMKNIKNLFYIGMLALCTASLAACSDEETYDFPGDPYNRVYMPDKSATYKIVQTPISSISNLKFETSLKCTQKASANIQATVEIDNSMIAAYNEQHKTKYEEIPAAALVIENATMTIPVGSMATMDTLRLTMSQDESIVSTLRSSNGYLIPLRLTTSTGGSSQPSTNVSTTYLVVTVTEDNVNHEAVESDITGTLVASQTGWSATTNGTVSTSYQPLSTMFDGDMSSYCYISATEDIKLDINMGKPYTFDAISLYYGYSYSWGSYEYGCLASGMTIFTSNDGTTWQSAGQITGSVSKFCVFYAPLTAQYVRLVKPKGSSSRVTLYGGIFNVYAK</sequence>
<dbReference type="STRING" id="1445607.JCM10512_1422"/>
<keyword evidence="1" id="KW-0732">Signal</keyword>
<evidence type="ECO:0008006" key="6">
    <source>
        <dbReference type="Google" id="ProtNLM"/>
    </source>
</evidence>
<keyword evidence="5" id="KW-1185">Reference proteome</keyword>
<evidence type="ECO:0000256" key="1">
    <source>
        <dbReference type="SAM" id="SignalP"/>
    </source>
</evidence>
<dbReference type="InterPro" id="IPR000421">
    <property type="entry name" value="FA58C"/>
</dbReference>
<protein>
    <recommendedName>
        <fullName evidence="6">DUF1735 domain-containing protein</fullName>
    </recommendedName>
</protein>
<dbReference type="EMBL" id="BAIV01000007">
    <property type="protein sequence ID" value="GAE83167.1"/>
    <property type="molecule type" value="Genomic_DNA"/>
</dbReference>
<dbReference type="AlphaFoldDB" id="W4UQS2"/>
<dbReference type="SUPFAM" id="SSF49785">
    <property type="entry name" value="Galactose-binding domain-like"/>
    <property type="match status" value="1"/>
</dbReference>
<evidence type="ECO:0000259" key="2">
    <source>
        <dbReference type="Pfam" id="PF00754"/>
    </source>
</evidence>
<gene>
    <name evidence="4" type="ORF">JCM10512_1422</name>
</gene>
<dbReference type="Pfam" id="PF08522">
    <property type="entry name" value="BT_3987-like_N"/>
    <property type="match status" value="1"/>
</dbReference>
<feature type="domain" description="F5/8 type C" evidence="2">
    <location>
        <begin position="213"/>
        <end position="323"/>
    </location>
</feature>
<feature type="chain" id="PRO_5004851361" description="DUF1735 domain-containing protein" evidence="1">
    <location>
        <begin position="27"/>
        <end position="338"/>
    </location>
</feature>
<dbReference type="InterPro" id="IPR013728">
    <property type="entry name" value="BT_3987-like_N"/>
</dbReference>
<dbReference type="Proteomes" id="UP000019131">
    <property type="component" value="Unassembled WGS sequence"/>
</dbReference>
<dbReference type="Gene3D" id="2.60.40.1740">
    <property type="entry name" value="hypothetical protein (bacova_03559)"/>
    <property type="match status" value="1"/>
</dbReference>
<dbReference type="Gene3D" id="2.60.120.260">
    <property type="entry name" value="Galactose-binding domain-like"/>
    <property type="match status" value="1"/>
</dbReference>
<feature type="signal peptide" evidence="1">
    <location>
        <begin position="1"/>
        <end position="26"/>
    </location>
</feature>
<evidence type="ECO:0000259" key="3">
    <source>
        <dbReference type="Pfam" id="PF08522"/>
    </source>
</evidence>
<evidence type="ECO:0000313" key="4">
    <source>
        <dbReference type="EMBL" id="GAE83167.1"/>
    </source>
</evidence>
<name>W4UQS2_9BACE</name>
<comment type="caution">
    <text evidence="4">The sequence shown here is derived from an EMBL/GenBank/DDBJ whole genome shotgun (WGS) entry which is preliminary data.</text>
</comment>
<evidence type="ECO:0000313" key="5">
    <source>
        <dbReference type="Proteomes" id="UP000019131"/>
    </source>
</evidence>